<dbReference type="SUPFAM" id="SSF51735">
    <property type="entry name" value="NAD(P)-binding Rossmann-fold domains"/>
    <property type="match status" value="1"/>
</dbReference>
<dbReference type="EMBL" id="JAFBBZ010000001">
    <property type="protein sequence ID" value="MBM7508305.1"/>
    <property type="molecule type" value="Genomic_DNA"/>
</dbReference>
<evidence type="ECO:0000256" key="2">
    <source>
        <dbReference type="ARBA" id="ARBA00005551"/>
    </source>
</evidence>
<feature type="transmembrane region" description="Helical" evidence="7">
    <location>
        <begin position="142"/>
        <end position="164"/>
    </location>
</feature>
<evidence type="ECO:0000313" key="10">
    <source>
        <dbReference type="Proteomes" id="UP000732378"/>
    </source>
</evidence>
<name>A0ABS2MAV7_9ACTN</name>
<keyword evidence="4 7" id="KW-0812">Transmembrane</keyword>
<evidence type="ECO:0000256" key="6">
    <source>
        <dbReference type="ARBA" id="ARBA00023136"/>
    </source>
</evidence>
<gene>
    <name evidence="9" type="ORF">JOE61_002119</name>
</gene>
<dbReference type="InterPro" id="IPR036291">
    <property type="entry name" value="NAD(P)-bd_dom_sf"/>
</dbReference>
<feature type="transmembrane region" description="Helical" evidence="7">
    <location>
        <begin position="43"/>
        <end position="64"/>
    </location>
</feature>
<keyword evidence="3" id="KW-0813">Transport</keyword>
<comment type="similarity">
    <text evidence="2">Belongs to the monovalent cation:proton antiporter 2 (CPA2) transporter (TC 2.A.37) family.</text>
</comment>
<keyword evidence="6 7" id="KW-0472">Membrane</keyword>
<keyword evidence="5 7" id="KW-1133">Transmembrane helix</keyword>
<proteinExistence type="inferred from homology"/>
<reference evidence="9 10" key="1">
    <citation type="submission" date="2021-01" db="EMBL/GenBank/DDBJ databases">
        <title>Sequencing the genomes of 1000 actinobacteria strains.</title>
        <authorList>
            <person name="Klenk H.-P."/>
        </authorList>
    </citation>
    <scope>NUCLEOTIDE SEQUENCE [LARGE SCALE GENOMIC DNA]</scope>
    <source>
        <strain evidence="9 10">DSM 18239</strain>
    </source>
</reference>
<dbReference type="PANTHER" id="PTHR42751:SF1">
    <property type="entry name" value="CATION_PROTON ANTIPORTER YBAL-RELATED"/>
    <property type="match status" value="1"/>
</dbReference>
<protein>
    <submittedName>
        <fullName evidence="9">Kef-type K+ transport protein</fullName>
    </submittedName>
</protein>
<comment type="caution">
    <text evidence="9">The sequence shown here is derived from an EMBL/GenBank/DDBJ whole genome shotgun (WGS) entry which is preliminary data.</text>
</comment>
<dbReference type="InterPro" id="IPR038770">
    <property type="entry name" value="Na+/solute_symporter_sf"/>
</dbReference>
<evidence type="ECO:0000256" key="1">
    <source>
        <dbReference type="ARBA" id="ARBA00004141"/>
    </source>
</evidence>
<dbReference type="PANTHER" id="PTHR42751">
    <property type="entry name" value="SODIUM/HYDROGEN EXCHANGER FAMILY/TRKA DOMAIN PROTEIN"/>
    <property type="match status" value="1"/>
</dbReference>
<dbReference type="Proteomes" id="UP000732378">
    <property type="component" value="Unassembled WGS sequence"/>
</dbReference>
<dbReference type="Gene3D" id="3.40.50.720">
    <property type="entry name" value="NAD(P)-binding Rossmann-like Domain"/>
    <property type="match status" value="1"/>
</dbReference>
<dbReference type="InterPro" id="IPR006153">
    <property type="entry name" value="Cation/H_exchanger_TM"/>
</dbReference>
<organism evidence="9 10">
    <name type="scientific">Nocardioides salarius</name>
    <dbReference type="NCBI Taxonomy" id="374513"/>
    <lineage>
        <taxon>Bacteria</taxon>
        <taxon>Bacillati</taxon>
        <taxon>Actinomycetota</taxon>
        <taxon>Actinomycetes</taxon>
        <taxon>Propionibacteriales</taxon>
        <taxon>Nocardioidaceae</taxon>
        <taxon>Nocardioides</taxon>
    </lineage>
</organism>
<evidence type="ECO:0000256" key="4">
    <source>
        <dbReference type="ARBA" id="ARBA00022692"/>
    </source>
</evidence>
<evidence type="ECO:0000256" key="3">
    <source>
        <dbReference type="ARBA" id="ARBA00022448"/>
    </source>
</evidence>
<dbReference type="Pfam" id="PF00999">
    <property type="entry name" value="Na_H_Exchanger"/>
    <property type="match status" value="2"/>
</dbReference>
<evidence type="ECO:0000313" key="9">
    <source>
        <dbReference type="EMBL" id="MBM7508305.1"/>
    </source>
</evidence>
<feature type="transmembrane region" description="Helical" evidence="7">
    <location>
        <begin position="170"/>
        <end position="187"/>
    </location>
</feature>
<dbReference type="RefSeq" id="WP_193669429.1">
    <property type="nucleotide sequence ID" value="NZ_JACDTV010000009.1"/>
</dbReference>
<accession>A0ABS2MAV7</accession>
<keyword evidence="10" id="KW-1185">Reference proteome</keyword>
<evidence type="ECO:0000256" key="5">
    <source>
        <dbReference type="ARBA" id="ARBA00022989"/>
    </source>
</evidence>
<dbReference type="PROSITE" id="PS51201">
    <property type="entry name" value="RCK_N"/>
    <property type="match status" value="1"/>
</dbReference>
<dbReference type="Pfam" id="PF02254">
    <property type="entry name" value="TrkA_N"/>
    <property type="match status" value="1"/>
</dbReference>
<feature type="transmembrane region" description="Helical" evidence="7">
    <location>
        <begin position="247"/>
        <end position="267"/>
    </location>
</feature>
<dbReference type="Gene3D" id="1.20.1530.20">
    <property type="match status" value="1"/>
</dbReference>
<dbReference type="InterPro" id="IPR003148">
    <property type="entry name" value="RCK_N"/>
</dbReference>
<comment type="subcellular location">
    <subcellularLocation>
        <location evidence="1">Membrane</location>
        <topology evidence="1">Multi-pass membrane protein</topology>
    </subcellularLocation>
</comment>
<evidence type="ECO:0000256" key="7">
    <source>
        <dbReference type="SAM" id="Phobius"/>
    </source>
</evidence>
<feature type="domain" description="RCK N-terminal" evidence="8">
    <location>
        <begin position="387"/>
        <end position="511"/>
    </location>
</feature>
<feature type="transmembrane region" description="Helical" evidence="7">
    <location>
        <begin position="273"/>
        <end position="297"/>
    </location>
</feature>
<evidence type="ECO:0000259" key="8">
    <source>
        <dbReference type="PROSITE" id="PS51201"/>
    </source>
</evidence>
<sequence>MEDMTAILVVALLGGMAAAVVRLPPLMGFLVAGFVLNVAGVESVPALDVVADLGVTLLLFGVGLKIDLRQLAERQVWATATAHMVGSTLLGAGVVALVALAGVTLLEGSDWRTWVLVGFALSFSSTVFVVKTLEERSGSRSLGGRTAIGVLIVQDLAAVVYLGASAGEPPSPYAVLVLLLLPGAWVLRTVLARLGHDELRPLFGLVLALVPGYALFDAVGLKGDLGALVVGMLLAGRPGADSLAKSLFTLKDLLLVGFFVSIGIGALPSVEHLLVALLLVLVLLPLKAVGFAVLLGLTGLRRRTAVLAGSSLANFSEFGLIVAVASSAEVLGEEWVVTLATAIAASFVVGTAVGRRPEYLVGLLSHLVPERPAHRLHPEDRPLDVGHAEAVVLGMGRVGRSAYERLEQLHGLGVVGVESSGERVARLVEEGVDVVEGDATDPEFYERLRTGDVRMVLLAMPFHGNNLDALQLLRSSGFAGTVAIVTQYDADLRQARTLGASTGFQLYDGAGTELADRAAQAAGLRFDDD</sequence>
<feature type="transmembrane region" description="Helical" evidence="7">
    <location>
        <begin position="76"/>
        <end position="105"/>
    </location>
</feature>
<feature type="transmembrane region" description="Helical" evidence="7">
    <location>
        <begin position="111"/>
        <end position="130"/>
    </location>
</feature>
<feature type="transmembrane region" description="Helical" evidence="7">
    <location>
        <begin position="199"/>
        <end position="216"/>
    </location>
</feature>